<feature type="compositionally biased region" description="Polar residues" evidence="1">
    <location>
        <begin position="160"/>
        <end position="170"/>
    </location>
</feature>
<evidence type="ECO:0000313" key="2">
    <source>
        <dbReference type="EMBL" id="EAR85395.1"/>
    </source>
</evidence>
<name>I7M032_TETTS</name>
<dbReference type="KEGG" id="tet:TTHERM_00471740"/>
<feature type="compositionally biased region" description="Acidic residues" evidence="1">
    <location>
        <begin position="134"/>
        <end position="143"/>
    </location>
</feature>
<gene>
    <name evidence="2" type="ORF">TTHERM_00471740</name>
</gene>
<evidence type="ECO:0000256" key="1">
    <source>
        <dbReference type="SAM" id="MobiDB-lite"/>
    </source>
</evidence>
<dbReference type="InParanoid" id="I7M032"/>
<dbReference type="GeneID" id="7832254"/>
<feature type="region of interest" description="Disordered" evidence="1">
    <location>
        <begin position="1"/>
        <end position="194"/>
    </location>
</feature>
<dbReference type="EMBL" id="GG662622">
    <property type="protein sequence ID" value="EAR85395.1"/>
    <property type="molecule type" value="Genomic_DNA"/>
</dbReference>
<protein>
    <submittedName>
        <fullName evidence="2">Uncharacterized protein</fullName>
    </submittedName>
</protein>
<feature type="compositionally biased region" description="Polar residues" evidence="1">
    <location>
        <begin position="92"/>
        <end position="133"/>
    </location>
</feature>
<dbReference type="HOGENOM" id="CLU_835452_0_0_1"/>
<reference evidence="3" key="1">
    <citation type="journal article" date="2006" name="PLoS Biol.">
        <title>Macronuclear genome sequence of the ciliate Tetrahymena thermophila, a model eukaryote.</title>
        <authorList>
            <person name="Eisen J.A."/>
            <person name="Coyne R.S."/>
            <person name="Wu M."/>
            <person name="Wu D."/>
            <person name="Thiagarajan M."/>
            <person name="Wortman J.R."/>
            <person name="Badger J.H."/>
            <person name="Ren Q."/>
            <person name="Amedeo P."/>
            <person name="Jones K.M."/>
            <person name="Tallon L.J."/>
            <person name="Delcher A.L."/>
            <person name="Salzberg S.L."/>
            <person name="Silva J.C."/>
            <person name="Haas B.J."/>
            <person name="Majoros W.H."/>
            <person name="Farzad M."/>
            <person name="Carlton J.M."/>
            <person name="Smith R.K. Jr."/>
            <person name="Garg J."/>
            <person name="Pearlman R.E."/>
            <person name="Karrer K.M."/>
            <person name="Sun L."/>
            <person name="Manning G."/>
            <person name="Elde N.C."/>
            <person name="Turkewitz A.P."/>
            <person name="Asai D.J."/>
            <person name="Wilkes D.E."/>
            <person name="Wang Y."/>
            <person name="Cai H."/>
            <person name="Collins K."/>
            <person name="Stewart B.A."/>
            <person name="Lee S.R."/>
            <person name="Wilamowska K."/>
            <person name="Weinberg Z."/>
            <person name="Ruzzo W.L."/>
            <person name="Wloga D."/>
            <person name="Gaertig J."/>
            <person name="Frankel J."/>
            <person name="Tsao C.-C."/>
            <person name="Gorovsky M.A."/>
            <person name="Keeling P.J."/>
            <person name="Waller R.F."/>
            <person name="Patron N.J."/>
            <person name="Cherry J.M."/>
            <person name="Stover N.A."/>
            <person name="Krieger C.J."/>
            <person name="del Toro C."/>
            <person name="Ryder H.F."/>
            <person name="Williamson S.C."/>
            <person name="Barbeau R.A."/>
            <person name="Hamilton E.P."/>
            <person name="Orias E."/>
        </authorList>
    </citation>
    <scope>NUCLEOTIDE SEQUENCE [LARGE SCALE GENOMIC DNA]</scope>
    <source>
        <strain evidence="3">SB210</strain>
    </source>
</reference>
<dbReference type="Proteomes" id="UP000009168">
    <property type="component" value="Unassembled WGS sequence"/>
</dbReference>
<feature type="compositionally biased region" description="Polar residues" evidence="1">
    <location>
        <begin position="37"/>
        <end position="50"/>
    </location>
</feature>
<sequence>MGQTVARDLGLHQSEEEFEKNEKIKKIIEEMMRKKQNTNQSQSIQRSKFMTENVEEDDEEEDELEDDDDEDDEEDFSIDDSNYQHQKKGVISSDSSMRQDSNQISQNNIKANPNSQYSRPFQSIKINNLYGNTNEDEEEEDHEQEMLKDMSDDDEIEANYNEQKNLSKQNSQEKYKKNIHNINKDDHTINQNRNTETQIKFQSVFNKDFDFTIQSESEQSQFGAVFSSDSEPEEQSAPSDKIRSGQIDFPDKDKLKVEEDDGKLKSPGVLTKERSSRRTSQKSKNMQSSKGKQQSSSHFFPSQRNTKHDSVKKDYEKYLTEFFPDRKSQRVDM</sequence>
<dbReference type="AlphaFoldDB" id="I7M032"/>
<dbReference type="RefSeq" id="XP_001033058.1">
    <property type="nucleotide sequence ID" value="XM_001033058.1"/>
</dbReference>
<feature type="compositionally biased region" description="Acidic residues" evidence="1">
    <location>
        <begin position="53"/>
        <end position="78"/>
    </location>
</feature>
<feature type="region of interest" description="Disordered" evidence="1">
    <location>
        <begin position="218"/>
        <end position="312"/>
    </location>
</feature>
<proteinExistence type="predicted"/>
<accession>I7M032</accession>
<organism evidence="2 3">
    <name type="scientific">Tetrahymena thermophila (strain SB210)</name>
    <dbReference type="NCBI Taxonomy" id="312017"/>
    <lineage>
        <taxon>Eukaryota</taxon>
        <taxon>Sar</taxon>
        <taxon>Alveolata</taxon>
        <taxon>Ciliophora</taxon>
        <taxon>Intramacronucleata</taxon>
        <taxon>Oligohymenophorea</taxon>
        <taxon>Hymenostomatida</taxon>
        <taxon>Tetrahymenina</taxon>
        <taxon>Tetrahymenidae</taxon>
        <taxon>Tetrahymena</taxon>
    </lineage>
</organism>
<evidence type="ECO:0000313" key="3">
    <source>
        <dbReference type="Proteomes" id="UP000009168"/>
    </source>
</evidence>
<keyword evidence="3" id="KW-1185">Reference proteome</keyword>
<feature type="compositionally biased region" description="Basic and acidic residues" evidence="1">
    <location>
        <begin position="171"/>
        <end position="188"/>
    </location>
</feature>
<feature type="compositionally biased region" description="Low complexity" evidence="1">
    <location>
        <begin position="282"/>
        <end position="297"/>
    </location>
</feature>
<feature type="compositionally biased region" description="Basic and acidic residues" evidence="1">
    <location>
        <begin position="9"/>
        <end position="33"/>
    </location>
</feature>